<protein>
    <submittedName>
        <fullName evidence="2">Uncharacterized protein</fullName>
    </submittedName>
</protein>
<organism evidence="2 3">
    <name type="scientific">Penicillium malachiteum</name>
    <dbReference type="NCBI Taxonomy" id="1324776"/>
    <lineage>
        <taxon>Eukaryota</taxon>
        <taxon>Fungi</taxon>
        <taxon>Dikarya</taxon>
        <taxon>Ascomycota</taxon>
        <taxon>Pezizomycotina</taxon>
        <taxon>Eurotiomycetes</taxon>
        <taxon>Eurotiomycetidae</taxon>
        <taxon>Eurotiales</taxon>
        <taxon>Aspergillaceae</taxon>
        <taxon>Penicillium</taxon>
    </lineage>
</organism>
<reference evidence="2" key="1">
    <citation type="journal article" date="2023" name="IMA Fungus">
        <title>Comparative genomic study of the Penicillium genus elucidates a diverse pangenome and 15 lateral gene transfer events.</title>
        <authorList>
            <person name="Petersen C."/>
            <person name="Sorensen T."/>
            <person name="Nielsen M.R."/>
            <person name="Sondergaard T.E."/>
            <person name="Sorensen J.L."/>
            <person name="Fitzpatrick D.A."/>
            <person name="Frisvad J.C."/>
            <person name="Nielsen K.L."/>
        </authorList>
    </citation>
    <scope>NUCLEOTIDE SEQUENCE</scope>
    <source>
        <strain evidence="2">IBT 17514</strain>
    </source>
</reference>
<proteinExistence type="predicted"/>
<keyword evidence="3" id="KW-1185">Reference proteome</keyword>
<evidence type="ECO:0000313" key="3">
    <source>
        <dbReference type="Proteomes" id="UP001215712"/>
    </source>
</evidence>
<gene>
    <name evidence="2" type="ORF">N7493_001032</name>
</gene>
<dbReference type="Proteomes" id="UP001215712">
    <property type="component" value="Unassembled WGS sequence"/>
</dbReference>
<accession>A0AAD6N1Z4</accession>
<name>A0AAD6N1Z4_9EURO</name>
<sequence>MHFASITTLVTLLASTGLAAPAIESRGEHTARIQLANDNSGANANVVIPVDGVKRSVQELWGNTVVSKNGLVFASSAQLTAFEQTTVCTITEDPSIDVTLTAEKTWVSFGGVTDLCAAWVVCECEGM</sequence>
<dbReference type="AlphaFoldDB" id="A0AAD6N1Z4"/>
<feature type="signal peptide" evidence="1">
    <location>
        <begin position="1"/>
        <end position="19"/>
    </location>
</feature>
<evidence type="ECO:0000256" key="1">
    <source>
        <dbReference type="SAM" id="SignalP"/>
    </source>
</evidence>
<comment type="caution">
    <text evidence="2">The sequence shown here is derived from an EMBL/GenBank/DDBJ whole genome shotgun (WGS) entry which is preliminary data.</text>
</comment>
<reference evidence="2" key="2">
    <citation type="submission" date="2023-01" db="EMBL/GenBank/DDBJ databases">
        <authorList>
            <person name="Petersen C."/>
        </authorList>
    </citation>
    <scope>NUCLEOTIDE SEQUENCE</scope>
    <source>
        <strain evidence="2">IBT 17514</strain>
    </source>
</reference>
<keyword evidence="1" id="KW-0732">Signal</keyword>
<feature type="chain" id="PRO_5042246178" evidence="1">
    <location>
        <begin position="20"/>
        <end position="127"/>
    </location>
</feature>
<evidence type="ECO:0000313" key="2">
    <source>
        <dbReference type="EMBL" id="KAJ5741160.1"/>
    </source>
</evidence>
<dbReference type="EMBL" id="JAQJAN010000001">
    <property type="protein sequence ID" value="KAJ5741160.1"/>
    <property type="molecule type" value="Genomic_DNA"/>
</dbReference>